<feature type="compositionally biased region" description="Low complexity" evidence="1">
    <location>
        <begin position="147"/>
        <end position="161"/>
    </location>
</feature>
<organism evidence="3 4">
    <name type="scientific">Streptomyces argenteolus</name>
    <dbReference type="NCBI Taxonomy" id="67274"/>
    <lineage>
        <taxon>Bacteria</taxon>
        <taxon>Bacillati</taxon>
        <taxon>Actinomycetota</taxon>
        <taxon>Actinomycetes</taxon>
        <taxon>Kitasatosporales</taxon>
        <taxon>Streptomycetaceae</taxon>
        <taxon>Streptomyces</taxon>
    </lineage>
</organism>
<name>A0ABW6XF61_9ACTN</name>
<feature type="compositionally biased region" description="Polar residues" evidence="1">
    <location>
        <begin position="40"/>
        <end position="49"/>
    </location>
</feature>
<proteinExistence type="predicted"/>
<accession>A0ABW6XF61</accession>
<comment type="caution">
    <text evidence="3">The sequence shown here is derived from an EMBL/GenBank/DDBJ whole genome shotgun (WGS) entry which is preliminary data.</text>
</comment>
<keyword evidence="2" id="KW-0732">Signal</keyword>
<gene>
    <name evidence="3" type="ORF">ACFY8O_31180</name>
</gene>
<reference evidence="3 4" key="1">
    <citation type="submission" date="2024-10" db="EMBL/GenBank/DDBJ databases">
        <title>The Natural Products Discovery Center: Release of the First 8490 Sequenced Strains for Exploring Actinobacteria Biosynthetic Diversity.</title>
        <authorList>
            <person name="Kalkreuter E."/>
            <person name="Kautsar S.A."/>
            <person name="Yang D."/>
            <person name="Bader C.D."/>
            <person name="Teijaro C.N."/>
            <person name="Fluegel L."/>
            <person name="Davis C.M."/>
            <person name="Simpson J.R."/>
            <person name="Lauterbach L."/>
            <person name="Steele A.D."/>
            <person name="Gui C."/>
            <person name="Meng S."/>
            <person name="Li G."/>
            <person name="Viehrig K."/>
            <person name="Ye F."/>
            <person name="Su P."/>
            <person name="Kiefer A.F."/>
            <person name="Nichols A."/>
            <person name="Cepeda A.J."/>
            <person name="Yan W."/>
            <person name="Fan B."/>
            <person name="Jiang Y."/>
            <person name="Adhikari A."/>
            <person name="Zheng C.-J."/>
            <person name="Schuster L."/>
            <person name="Cowan T.M."/>
            <person name="Smanski M.J."/>
            <person name="Chevrette M.G."/>
            <person name="De Carvalho L.P.S."/>
            <person name="Shen B."/>
        </authorList>
    </citation>
    <scope>NUCLEOTIDE SEQUENCE [LARGE SCALE GENOMIC DNA]</scope>
    <source>
        <strain evidence="3 4">NPDC012540</strain>
    </source>
</reference>
<feature type="chain" id="PRO_5045340906" description="Secreted protein" evidence="2">
    <location>
        <begin position="29"/>
        <end position="161"/>
    </location>
</feature>
<keyword evidence="4" id="KW-1185">Reference proteome</keyword>
<evidence type="ECO:0000313" key="3">
    <source>
        <dbReference type="EMBL" id="MFF5900356.1"/>
    </source>
</evidence>
<evidence type="ECO:0000256" key="1">
    <source>
        <dbReference type="SAM" id="MobiDB-lite"/>
    </source>
</evidence>
<feature type="signal peptide" evidence="2">
    <location>
        <begin position="1"/>
        <end position="28"/>
    </location>
</feature>
<evidence type="ECO:0000256" key="2">
    <source>
        <dbReference type="SAM" id="SignalP"/>
    </source>
</evidence>
<evidence type="ECO:0000313" key="4">
    <source>
        <dbReference type="Proteomes" id="UP001602322"/>
    </source>
</evidence>
<feature type="region of interest" description="Disordered" evidence="1">
    <location>
        <begin position="120"/>
        <end position="161"/>
    </location>
</feature>
<dbReference type="Proteomes" id="UP001602322">
    <property type="component" value="Unassembled WGS sequence"/>
</dbReference>
<feature type="region of interest" description="Disordered" evidence="1">
    <location>
        <begin position="31"/>
        <end position="60"/>
    </location>
</feature>
<dbReference type="EMBL" id="JBIBEG010000012">
    <property type="protein sequence ID" value="MFF5900356.1"/>
    <property type="molecule type" value="Genomic_DNA"/>
</dbReference>
<protein>
    <recommendedName>
        <fullName evidence="5">Secreted protein</fullName>
    </recommendedName>
</protein>
<evidence type="ECO:0008006" key="5">
    <source>
        <dbReference type="Google" id="ProtNLM"/>
    </source>
</evidence>
<dbReference type="PROSITE" id="PS51257">
    <property type="entry name" value="PROKAR_LIPOPROTEIN"/>
    <property type="match status" value="1"/>
</dbReference>
<dbReference type="RefSeq" id="WP_387908359.1">
    <property type="nucleotide sequence ID" value="NZ_JBIBEG010000012.1"/>
</dbReference>
<sequence length="161" mass="16177">MDNMDRLPRTGALIAAALTVALSLTACGGGGDDEATGTTPSARSGSPRSTAPAADDSAETVEAAKALEGTWTGGSKSDPVALSVTSGKAALIADRHVCQGEVKHTGEVVLALKCLDGNTDRARGTVESNDGGKLVLSWEDGTEDTLTRTPTSTASPALPTP</sequence>